<dbReference type="GO" id="GO:0005737">
    <property type="term" value="C:cytoplasm"/>
    <property type="evidence" value="ECO:0007669"/>
    <property type="project" value="UniProtKB-SubCell"/>
</dbReference>
<dbReference type="PANTHER" id="PTHR30478">
    <property type="entry name" value="DNA POLYMERASE III SUBUNIT BETA"/>
    <property type="match status" value="1"/>
</dbReference>
<keyword evidence="15" id="KW-1185">Reference proteome</keyword>
<evidence type="ECO:0000256" key="6">
    <source>
        <dbReference type="ARBA" id="ARBA00022695"/>
    </source>
</evidence>
<dbReference type="CDD" id="cd00140">
    <property type="entry name" value="beta_clamp"/>
    <property type="match status" value="1"/>
</dbReference>
<dbReference type="EMBL" id="CP061800">
    <property type="protein sequence ID" value="QTA84641.1"/>
    <property type="molecule type" value="Genomic_DNA"/>
</dbReference>
<feature type="domain" description="DNA polymerase III beta sliding clamp C-terminal" evidence="13">
    <location>
        <begin position="260"/>
        <end position="371"/>
    </location>
</feature>
<dbReference type="InterPro" id="IPR001001">
    <property type="entry name" value="DNA_polIII_beta"/>
</dbReference>
<dbReference type="GO" id="GO:0006271">
    <property type="term" value="P:DNA strand elongation involved in DNA replication"/>
    <property type="evidence" value="ECO:0007669"/>
    <property type="project" value="TreeGrafter"/>
</dbReference>
<dbReference type="Pfam" id="PF00712">
    <property type="entry name" value="DNA_pol3_beta"/>
    <property type="match status" value="1"/>
</dbReference>
<dbReference type="GO" id="GO:0009360">
    <property type="term" value="C:DNA polymerase III complex"/>
    <property type="evidence" value="ECO:0007669"/>
    <property type="project" value="InterPro"/>
</dbReference>
<keyword evidence="7 10" id="KW-0235">DNA replication</keyword>
<accession>A0A975GKF0</accession>
<sequence length="372" mass="41863">MKFSINKNDIRNVLSKLQGLTGRKTNLAITETVLIKASDASITLIATDLETGLEGSYPAAVESEGLIAINAKKLYEIVKDFPHGEIHFNETEKRWIEIGNQNIEYHIVGMDPDDFPDTPQIEDVVFFEIDSAALKRMIEKTVIISGAADDKRAHINGIYFERVLDDDEKSVKMVSTDGSRLSVAEYRYDKDSELPPGPSIIIPKKGLNEVAKFLGSEGAVQIGFKDNHFIIKRDVEKIIIRLLEGDFPKYNDIIVKGDGHLIKIDRQLFLMMLKRMSILSSDTYKGVIFNFGEGRLLVTATNPDIGESKEEMPIEFEGDTVEVAFNPKYFIETLNVLEDDIAVLNIIDERRPCLVEGENDKSYLSVVMPMRI</sequence>
<evidence type="ECO:0000256" key="3">
    <source>
        <dbReference type="ARBA" id="ARBA00021035"/>
    </source>
</evidence>
<evidence type="ECO:0000259" key="13">
    <source>
        <dbReference type="Pfam" id="PF02768"/>
    </source>
</evidence>
<comment type="subunit">
    <text evidence="10">Forms a ring-shaped head-to-tail homodimer around DNA.</text>
</comment>
<proteinExistence type="inferred from homology"/>
<comment type="similarity">
    <text evidence="2 10">Belongs to the beta sliding clamp family.</text>
</comment>
<evidence type="ECO:0000313" key="15">
    <source>
        <dbReference type="Proteomes" id="UP000663722"/>
    </source>
</evidence>
<dbReference type="InterPro" id="IPR046938">
    <property type="entry name" value="DNA_clamp_sf"/>
</dbReference>
<evidence type="ECO:0000256" key="2">
    <source>
        <dbReference type="ARBA" id="ARBA00010752"/>
    </source>
</evidence>
<evidence type="ECO:0000259" key="11">
    <source>
        <dbReference type="Pfam" id="PF00712"/>
    </source>
</evidence>
<evidence type="ECO:0000256" key="5">
    <source>
        <dbReference type="ARBA" id="ARBA00022679"/>
    </source>
</evidence>
<evidence type="ECO:0000256" key="1">
    <source>
        <dbReference type="ARBA" id="ARBA00004496"/>
    </source>
</evidence>
<comment type="subcellular location">
    <subcellularLocation>
        <location evidence="1 10">Cytoplasm</location>
    </subcellularLocation>
</comment>
<gene>
    <name evidence="14" type="primary">dnaN</name>
    <name evidence="14" type="ORF">dnm_006400</name>
</gene>
<organism evidence="14 15">
    <name type="scientific">Desulfonema magnum</name>
    <dbReference type="NCBI Taxonomy" id="45655"/>
    <lineage>
        <taxon>Bacteria</taxon>
        <taxon>Pseudomonadati</taxon>
        <taxon>Thermodesulfobacteriota</taxon>
        <taxon>Desulfobacteria</taxon>
        <taxon>Desulfobacterales</taxon>
        <taxon>Desulfococcaceae</taxon>
        <taxon>Desulfonema</taxon>
    </lineage>
</organism>
<keyword evidence="6 10" id="KW-0548">Nucleotidyltransferase</keyword>
<dbReference type="Pfam" id="PF02767">
    <property type="entry name" value="DNA_pol3_beta_2"/>
    <property type="match status" value="1"/>
</dbReference>
<dbReference type="NCBIfam" id="TIGR00663">
    <property type="entry name" value="dnan"/>
    <property type="match status" value="1"/>
</dbReference>
<dbReference type="GO" id="GO:0008408">
    <property type="term" value="F:3'-5' exonuclease activity"/>
    <property type="evidence" value="ECO:0007669"/>
    <property type="project" value="InterPro"/>
</dbReference>
<dbReference type="GO" id="GO:0003677">
    <property type="term" value="F:DNA binding"/>
    <property type="evidence" value="ECO:0007669"/>
    <property type="project" value="UniProtKB-UniRule"/>
</dbReference>
<dbReference type="InterPro" id="IPR022634">
    <property type="entry name" value="DNA_polIII_beta_N"/>
</dbReference>
<evidence type="ECO:0000256" key="8">
    <source>
        <dbReference type="ARBA" id="ARBA00022932"/>
    </source>
</evidence>
<dbReference type="Gene3D" id="3.70.10.10">
    <property type="match status" value="1"/>
</dbReference>
<keyword evidence="5 10" id="KW-0808">Transferase</keyword>
<reference evidence="14" key="1">
    <citation type="journal article" date="2021" name="Microb. Physiol.">
        <title>Proteogenomic Insights into the Physiology of Marine, Sulfate-Reducing, Filamentous Desulfonema limicola and Desulfonema magnum.</title>
        <authorList>
            <person name="Schnaars V."/>
            <person name="Wohlbrand L."/>
            <person name="Scheve S."/>
            <person name="Hinrichs C."/>
            <person name="Reinhardt R."/>
            <person name="Rabus R."/>
        </authorList>
    </citation>
    <scope>NUCLEOTIDE SEQUENCE</scope>
    <source>
        <strain evidence="14">4be13</strain>
    </source>
</reference>
<dbReference type="Pfam" id="PF02768">
    <property type="entry name" value="DNA_pol3_beta_3"/>
    <property type="match status" value="1"/>
</dbReference>
<keyword evidence="4 10" id="KW-0963">Cytoplasm</keyword>
<dbReference type="SUPFAM" id="SSF55979">
    <property type="entry name" value="DNA clamp"/>
    <property type="match status" value="3"/>
</dbReference>
<evidence type="ECO:0000313" key="14">
    <source>
        <dbReference type="EMBL" id="QTA84641.1"/>
    </source>
</evidence>
<dbReference type="Proteomes" id="UP000663722">
    <property type="component" value="Chromosome"/>
</dbReference>
<feature type="domain" description="DNA polymerase III beta sliding clamp N-terminal" evidence="11">
    <location>
        <begin position="1"/>
        <end position="117"/>
    </location>
</feature>
<feature type="domain" description="DNA polymerase III beta sliding clamp central" evidence="12">
    <location>
        <begin position="129"/>
        <end position="249"/>
    </location>
</feature>
<evidence type="ECO:0000256" key="9">
    <source>
        <dbReference type="ARBA" id="ARBA00023125"/>
    </source>
</evidence>
<evidence type="ECO:0000256" key="7">
    <source>
        <dbReference type="ARBA" id="ARBA00022705"/>
    </source>
</evidence>
<evidence type="ECO:0000256" key="10">
    <source>
        <dbReference type="PIRNR" id="PIRNR000804"/>
    </source>
</evidence>
<dbReference type="SMART" id="SM00480">
    <property type="entry name" value="POL3Bc"/>
    <property type="match status" value="1"/>
</dbReference>
<protein>
    <recommendedName>
        <fullName evidence="3 10">Beta sliding clamp</fullName>
    </recommendedName>
</protein>
<evidence type="ECO:0000256" key="4">
    <source>
        <dbReference type="ARBA" id="ARBA00022490"/>
    </source>
</evidence>
<dbReference type="AlphaFoldDB" id="A0A975GKF0"/>
<dbReference type="PIRSF" id="PIRSF000804">
    <property type="entry name" value="DNA_pol_III_b"/>
    <property type="match status" value="1"/>
</dbReference>
<dbReference type="RefSeq" id="WP_207681049.1">
    <property type="nucleotide sequence ID" value="NZ_CP061800.1"/>
</dbReference>
<name>A0A975GKF0_9BACT</name>
<keyword evidence="8 10" id="KW-0239">DNA-directed DNA polymerase</keyword>
<keyword evidence="9" id="KW-0238">DNA-binding</keyword>
<dbReference type="GO" id="GO:0003887">
    <property type="term" value="F:DNA-directed DNA polymerase activity"/>
    <property type="evidence" value="ECO:0007669"/>
    <property type="project" value="UniProtKB-UniRule"/>
</dbReference>
<comment type="function">
    <text evidence="10">Confers DNA tethering and processivity to DNA polymerases and other proteins. Acts as a clamp, forming a ring around DNA (a reaction catalyzed by the clamp-loading complex) which diffuses in an ATP-independent manner freely and bidirectionally along dsDNA. Initially characterized for its ability to contact the catalytic subunit of DNA polymerase III (Pol III), a complex, multichain enzyme responsible for most of the replicative synthesis in bacteria; Pol III exhibits 3'-5' exonuclease proofreading activity. The beta chain is required for initiation of replication as well as for processivity of DNA replication.</text>
</comment>
<dbReference type="InterPro" id="IPR022637">
    <property type="entry name" value="DNA_polIII_beta_cen"/>
</dbReference>
<dbReference type="Gene3D" id="3.10.150.10">
    <property type="entry name" value="DNA Polymerase III, subunit A, domain 2"/>
    <property type="match status" value="1"/>
</dbReference>
<dbReference type="PANTHER" id="PTHR30478:SF0">
    <property type="entry name" value="BETA SLIDING CLAMP"/>
    <property type="match status" value="1"/>
</dbReference>
<dbReference type="KEGG" id="dmm:dnm_006400"/>
<evidence type="ECO:0000259" key="12">
    <source>
        <dbReference type="Pfam" id="PF02767"/>
    </source>
</evidence>
<dbReference type="InterPro" id="IPR022635">
    <property type="entry name" value="DNA_polIII_beta_C"/>
</dbReference>